<reference evidence="2 3" key="1">
    <citation type="submission" date="2020-08" db="EMBL/GenBank/DDBJ databases">
        <title>Genomic Encyclopedia of Type Strains, Phase III (KMG-III): the genomes of soil and plant-associated and newly described type strains.</title>
        <authorList>
            <person name="Whitman W."/>
        </authorList>
    </citation>
    <scope>NUCLEOTIDE SEQUENCE [LARGE SCALE GENOMIC DNA]</scope>
    <source>
        <strain evidence="2 3">CECT 3265</strain>
    </source>
</reference>
<evidence type="ECO:0000256" key="1">
    <source>
        <dbReference type="SAM" id="Phobius"/>
    </source>
</evidence>
<sequence length="127" mass="13456">MPDGREGGERLSGQEGVHRLLLGFQPFLTTDAGVAVGLLLCLQVGCGATYVTAAFAAYERQMRGYVSEHQQAGRAGAERFFMGTPTQEMLDMIAANAPEVSRAQTIRLKEYPTSARVGSSSSGLTAG</sequence>
<keyword evidence="3" id="KW-1185">Reference proteome</keyword>
<keyword evidence="1" id="KW-1133">Transmembrane helix</keyword>
<proteinExistence type="predicted"/>
<evidence type="ECO:0000313" key="3">
    <source>
        <dbReference type="Proteomes" id="UP000556436"/>
    </source>
</evidence>
<protein>
    <submittedName>
        <fullName evidence="2">Uncharacterized protein</fullName>
    </submittedName>
</protein>
<accession>A0A7W7PET2</accession>
<organism evidence="2 3">
    <name type="scientific">Streptomyces netropsis</name>
    <name type="common">Streptoverticillium netropsis</name>
    <dbReference type="NCBI Taxonomy" id="55404"/>
    <lineage>
        <taxon>Bacteria</taxon>
        <taxon>Bacillati</taxon>
        <taxon>Actinomycetota</taxon>
        <taxon>Actinomycetes</taxon>
        <taxon>Kitasatosporales</taxon>
        <taxon>Streptomycetaceae</taxon>
        <taxon>Streptomyces</taxon>
    </lineage>
</organism>
<comment type="caution">
    <text evidence="2">The sequence shown here is derived from an EMBL/GenBank/DDBJ whole genome shotgun (WGS) entry which is preliminary data.</text>
</comment>
<gene>
    <name evidence="2" type="ORF">FHS38_003383</name>
</gene>
<keyword evidence="1" id="KW-0812">Transmembrane</keyword>
<dbReference type="RefSeq" id="WP_184734355.1">
    <property type="nucleotide sequence ID" value="NZ_BMRW01000002.1"/>
</dbReference>
<dbReference type="AlphaFoldDB" id="A0A7W7PET2"/>
<feature type="transmembrane region" description="Helical" evidence="1">
    <location>
        <begin position="32"/>
        <end position="58"/>
    </location>
</feature>
<dbReference type="Proteomes" id="UP000556436">
    <property type="component" value="Unassembled WGS sequence"/>
</dbReference>
<keyword evidence="1" id="KW-0472">Membrane</keyword>
<dbReference type="EMBL" id="JACHJG010000006">
    <property type="protein sequence ID" value="MBB4887329.1"/>
    <property type="molecule type" value="Genomic_DNA"/>
</dbReference>
<evidence type="ECO:0000313" key="2">
    <source>
        <dbReference type="EMBL" id="MBB4887329.1"/>
    </source>
</evidence>
<name>A0A7W7PET2_STRNE</name>